<dbReference type="AlphaFoldDB" id="A0A242MQ49"/>
<dbReference type="Gene3D" id="1.10.287.470">
    <property type="entry name" value="Helix hairpin bin"/>
    <property type="match status" value="1"/>
</dbReference>
<proteinExistence type="inferred from homology"/>
<evidence type="ECO:0000313" key="5">
    <source>
        <dbReference type="Proteomes" id="UP000194546"/>
    </source>
</evidence>
<dbReference type="SUPFAM" id="SSF111369">
    <property type="entry name" value="HlyD-like secretion proteins"/>
    <property type="match status" value="1"/>
</dbReference>
<reference evidence="4 5" key="1">
    <citation type="submission" date="2017-03" db="EMBL/GenBank/DDBJ databases">
        <title>Genome analysis of strain PAMC 26510.</title>
        <authorList>
            <person name="Oh H.-M."/>
            <person name="Yang J.-A."/>
        </authorList>
    </citation>
    <scope>NUCLEOTIDE SEQUENCE [LARGE SCALE GENOMIC DNA]</scope>
    <source>
        <strain evidence="4 5">PAMC 26510</strain>
    </source>
</reference>
<feature type="signal peptide" evidence="2">
    <location>
        <begin position="1"/>
        <end position="28"/>
    </location>
</feature>
<keyword evidence="2" id="KW-0732">Signal</keyword>
<comment type="similarity">
    <text evidence="1">Belongs to the membrane fusion protein (MFP) (TC 8.A.1) family.</text>
</comment>
<comment type="caution">
    <text evidence="4">The sequence shown here is derived from an EMBL/GenBank/DDBJ whole genome shotgun (WGS) entry which is preliminary data.</text>
</comment>
<dbReference type="EMBL" id="NBTY01000102">
    <property type="protein sequence ID" value="OTP72894.1"/>
    <property type="molecule type" value="Genomic_DNA"/>
</dbReference>
<organism evidence="4 5">
    <name type="scientific">Caballeronia sordidicola</name>
    <name type="common">Burkholderia sordidicola</name>
    <dbReference type="NCBI Taxonomy" id="196367"/>
    <lineage>
        <taxon>Bacteria</taxon>
        <taxon>Pseudomonadati</taxon>
        <taxon>Pseudomonadota</taxon>
        <taxon>Betaproteobacteria</taxon>
        <taxon>Burkholderiales</taxon>
        <taxon>Burkholderiaceae</taxon>
        <taxon>Caballeronia</taxon>
    </lineage>
</organism>
<accession>A0A242MQ49</accession>
<dbReference type="Proteomes" id="UP000194546">
    <property type="component" value="Unassembled WGS sequence"/>
</dbReference>
<dbReference type="Pfam" id="PF25989">
    <property type="entry name" value="YknX_C"/>
    <property type="match status" value="1"/>
</dbReference>
<dbReference type="PANTHER" id="PTHR30469:SF15">
    <property type="entry name" value="HLYD FAMILY OF SECRETION PROTEINS"/>
    <property type="match status" value="1"/>
</dbReference>
<sequence length="359" mass="36565">MQTHSSATRLAVRTALFCALGATSGAQAADVTVQVQTIPVQRGSIAQPVRGYGVVAAAAANLTSVNVSYVARIEQLRVQAGQKVSRGDPLFVVQADPAAALAATQAKSALTLAEGELARTQALFDQSLATSSQLATAKKAKEDARQALAAQIGTGIGNGNTIVKSPIYGVVIQVTAGQGDQVAAGAPILQLAASNSRDALRSNVTLGVEPSEAMSIHSGDAVTLHGLSNPLADTAVTGRVVLVGASIDTQTQLLDIGAAVPVSNTPLIPGTKVSGDIATRTGVHWIVPRVAVLKDDKHAYVYQLAKGNKARRIDVATVVENGDRYGVDGALDAALPLIVSGNYELKDGMAVAVSGGGAQ</sequence>
<dbReference type="Gene3D" id="2.40.420.20">
    <property type="match status" value="1"/>
</dbReference>
<dbReference type="Gene3D" id="2.40.30.170">
    <property type="match status" value="1"/>
</dbReference>
<dbReference type="GO" id="GO:1990281">
    <property type="term" value="C:efflux pump complex"/>
    <property type="evidence" value="ECO:0007669"/>
    <property type="project" value="TreeGrafter"/>
</dbReference>
<feature type="domain" description="YknX-like C-terminal permuted SH3-like" evidence="3">
    <location>
        <begin position="287"/>
        <end position="353"/>
    </location>
</feature>
<evidence type="ECO:0000256" key="2">
    <source>
        <dbReference type="SAM" id="SignalP"/>
    </source>
</evidence>
<evidence type="ECO:0000256" key="1">
    <source>
        <dbReference type="ARBA" id="ARBA00009477"/>
    </source>
</evidence>
<gene>
    <name evidence="4" type="ORF">PAMC26510_20630</name>
</gene>
<dbReference type="RefSeq" id="WP_086382216.1">
    <property type="nucleotide sequence ID" value="NZ_NBTY01000102.1"/>
</dbReference>
<dbReference type="PANTHER" id="PTHR30469">
    <property type="entry name" value="MULTIDRUG RESISTANCE PROTEIN MDTA"/>
    <property type="match status" value="1"/>
</dbReference>
<feature type="chain" id="PRO_5012286352" evidence="2">
    <location>
        <begin position="29"/>
        <end position="359"/>
    </location>
</feature>
<dbReference type="Gene3D" id="2.40.50.100">
    <property type="match status" value="1"/>
</dbReference>
<name>A0A242MQ49_CABSO</name>
<protein>
    <submittedName>
        <fullName evidence="4">Putative Co/Zn/Cd efflux system membrane fusion protein</fullName>
    </submittedName>
</protein>
<dbReference type="InterPro" id="IPR058637">
    <property type="entry name" value="YknX-like_C"/>
</dbReference>
<dbReference type="GO" id="GO:0015562">
    <property type="term" value="F:efflux transmembrane transporter activity"/>
    <property type="evidence" value="ECO:0007669"/>
    <property type="project" value="TreeGrafter"/>
</dbReference>
<dbReference type="NCBIfam" id="TIGR01730">
    <property type="entry name" value="RND_mfp"/>
    <property type="match status" value="1"/>
</dbReference>
<evidence type="ECO:0000313" key="4">
    <source>
        <dbReference type="EMBL" id="OTP72894.1"/>
    </source>
</evidence>
<evidence type="ECO:0000259" key="3">
    <source>
        <dbReference type="Pfam" id="PF25989"/>
    </source>
</evidence>
<dbReference type="InterPro" id="IPR006143">
    <property type="entry name" value="RND_pump_MFP"/>
</dbReference>